<evidence type="ECO:0000313" key="2">
    <source>
        <dbReference type="EMBL" id="MBC5663122.1"/>
    </source>
</evidence>
<dbReference type="Pfam" id="PF05016">
    <property type="entry name" value="ParE_toxin"/>
    <property type="match status" value="1"/>
</dbReference>
<dbReference type="InterPro" id="IPR035093">
    <property type="entry name" value="RelE/ParE_toxin_dom_sf"/>
</dbReference>
<sequence>MQDKIYKLRYLPLFEQDLLDTVNYISKVLKNEEAAMRQINDVETEILARLNNPVAFEPYHSRKKREYPYYRIYVRNYVIYYVVIDDIMEVRRLLYGARNIENLLN</sequence>
<keyword evidence="1" id="KW-1277">Toxin-antitoxin system</keyword>
<organism evidence="2 3">
    <name type="scientific">Coprococcus hominis</name>
    <name type="common">ex Liu et al. 2022</name>
    <dbReference type="NCBI Taxonomy" id="2763039"/>
    <lineage>
        <taxon>Bacteria</taxon>
        <taxon>Bacillati</taxon>
        <taxon>Bacillota</taxon>
        <taxon>Clostridia</taxon>
        <taxon>Lachnospirales</taxon>
        <taxon>Lachnospiraceae</taxon>
        <taxon>Coprococcus</taxon>
    </lineage>
</organism>
<keyword evidence="3" id="KW-1185">Reference proteome</keyword>
<proteinExistence type="predicted"/>
<dbReference type="Proteomes" id="UP000615234">
    <property type="component" value="Unassembled WGS sequence"/>
</dbReference>
<protein>
    <submittedName>
        <fullName evidence="2">Type II toxin-antitoxin system RelE/ParE family toxin</fullName>
    </submittedName>
</protein>
<gene>
    <name evidence="2" type="ORF">H8S09_09495</name>
</gene>
<evidence type="ECO:0000256" key="1">
    <source>
        <dbReference type="ARBA" id="ARBA00022649"/>
    </source>
</evidence>
<evidence type="ECO:0000313" key="3">
    <source>
        <dbReference type="Proteomes" id="UP000615234"/>
    </source>
</evidence>
<reference evidence="2 3" key="1">
    <citation type="submission" date="2020-08" db="EMBL/GenBank/DDBJ databases">
        <title>Genome public.</title>
        <authorList>
            <person name="Liu C."/>
            <person name="Sun Q."/>
        </authorList>
    </citation>
    <scope>NUCLEOTIDE SEQUENCE [LARGE SCALE GENOMIC DNA]</scope>
    <source>
        <strain evidence="2 3">NSJ-10</strain>
    </source>
</reference>
<dbReference type="InterPro" id="IPR007712">
    <property type="entry name" value="RelE/ParE_toxin"/>
</dbReference>
<accession>A0A8I0AKC9</accession>
<name>A0A8I0AKC9_9FIRM</name>
<dbReference type="RefSeq" id="WP_186847793.1">
    <property type="nucleotide sequence ID" value="NZ_JACOOX010000005.1"/>
</dbReference>
<dbReference type="AlphaFoldDB" id="A0A8I0AKC9"/>
<dbReference type="Gene3D" id="3.30.2310.20">
    <property type="entry name" value="RelE-like"/>
    <property type="match status" value="1"/>
</dbReference>
<dbReference type="EMBL" id="JACOOX010000005">
    <property type="protein sequence ID" value="MBC5663122.1"/>
    <property type="molecule type" value="Genomic_DNA"/>
</dbReference>
<comment type="caution">
    <text evidence="2">The sequence shown here is derived from an EMBL/GenBank/DDBJ whole genome shotgun (WGS) entry which is preliminary data.</text>
</comment>